<dbReference type="EMBL" id="CM042015">
    <property type="protein sequence ID" value="KAI3708466.1"/>
    <property type="molecule type" value="Genomic_DNA"/>
</dbReference>
<comment type="caution">
    <text evidence="1">The sequence shown here is derived from an EMBL/GenBank/DDBJ whole genome shotgun (WGS) entry which is preliminary data.</text>
</comment>
<keyword evidence="2" id="KW-1185">Reference proteome</keyword>
<gene>
    <name evidence="1" type="ORF">L2E82_37636</name>
</gene>
<proteinExistence type="predicted"/>
<protein>
    <submittedName>
        <fullName evidence="1">Uncharacterized protein</fullName>
    </submittedName>
</protein>
<evidence type="ECO:0000313" key="1">
    <source>
        <dbReference type="EMBL" id="KAI3708466.1"/>
    </source>
</evidence>
<organism evidence="1 2">
    <name type="scientific">Cichorium intybus</name>
    <name type="common">Chicory</name>
    <dbReference type="NCBI Taxonomy" id="13427"/>
    <lineage>
        <taxon>Eukaryota</taxon>
        <taxon>Viridiplantae</taxon>
        <taxon>Streptophyta</taxon>
        <taxon>Embryophyta</taxon>
        <taxon>Tracheophyta</taxon>
        <taxon>Spermatophyta</taxon>
        <taxon>Magnoliopsida</taxon>
        <taxon>eudicotyledons</taxon>
        <taxon>Gunneridae</taxon>
        <taxon>Pentapetalae</taxon>
        <taxon>asterids</taxon>
        <taxon>campanulids</taxon>
        <taxon>Asterales</taxon>
        <taxon>Asteraceae</taxon>
        <taxon>Cichorioideae</taxon>
        <taxon>Cichorieae</taxon>
        <taxon>Cichoriinae</taxon>
        <taxon>Cichorium</taxon>
    </lineage>
</organism>
<reference evidence="2" key="1">
    <citation type="journal article" date="2022" name="Mol. Ecol. Resour.">
        <title>The genomes of chicory, endive, great burdock and yacon provide insights into Asteraceae palaeo-polyploidization history and plant inulin production.</title>
        <authorList>
            <person name="Fan W."/>
            <person name="Wang S."/>
            <person name="Wang H."/>
            <person name="Wang A."/>
            <person name="Jiang F."/>
            <person name="Liu H."/>
            <person name="Zhao H."/>
            <person name="Xu D."/>
            <person name="Zhang Y."/>
        </authorList>
    </citation>
    <scope>NUCLEOTIDE SEQUENCE [LARGE SCALE GENOMIC DNA]</scope>
    <source>
        <strain evidence="2">cv. Punajuju</strain>
    </source>
</reference>
<dbReference type="Proteomes" id="UP001055811">
    <property type="component" value="Linkage Group LG07"/>
</dbReference>
<accession>A0ACB9AFE9</accession>
<reference evidence="1 2" key="2">
    <citation type="journal article" date="2022" name="Mol. Ecol. Resour.">
        <title>The genomes of chicory, endive, great burdock and yacon provide insights into Asteraceae paleo-polyploidization history and plant inulin production.</title>
        <authorList>
            <person name="Fan W."/>
            <person name="Wang S."/>
            <person name="Wang H."/>
            <person name="Wang A."/>
            <person name="Jiang F."/>
            <person name="Liu H."/>
            <person name="Zhao H."/>
            <person name="Xu D."/>
            <person name="Zhang Y."/>
        </authorList>
    </citation>
    <scope>NUCLEOTIDE SEQUENCE [LARGE SCALE GENOMIC DNA]</scope>
    <source>
        <strain evidence="2">cv. Punajuju</strain>
        <tissue evidence="1">Leaves</tissue>
    </source>
</reference>
<evidence type="ECO:0000313" key="2">
    <source>
        <dbReference type="Proteomes" id="UP001055811"/>
    </source>
</evidence>
<name>A0ACB9AFE9_CICIN</name>
<sequence>MIIRSPSDRQKHHSSSSIISTSRRFQPSFHQHHHLNLTVIQPTSISSKIQFILRFILFVSSPLFHPVRLEPSEYFASLNRILSTEEF</sequence>